<dbReference type="EMBL" id="CP061800">
    <property type="protein sequence ID" value="QTA84785.1"/>
    <property type="molecule type" value="Genomic_DNA"/>
</dbReference>
<gene>
    <name evidence="1" type="ORF">dnm_007850</name>
</gene>
<protein>
    <submittedName>
        <fullName evidence="1">Uncharacterized protein</fullName>
    </submittedName>
</protein>
<sequence>MKENLYLSVCYCQISGVFKCLLFTEHRDTQTLRHSMKTELYYEKAMP</sequence>
<reference evidence="1" key="1">
    <citation type="journal article" date="2021" name="Microb. Physiol.">
        <title>Proteogenomic Insights into the Physiology of Marine, Sulfate-Reducing, Filamentous Desulfonema limicola and Desulfonema magnum.</title>
        <authorList>
            <person name="Schnaars V."/>
            <person name="Wohlbrand L."/>
            <person name="Scheve S."/>
            <person name="Hinrichs C."/>
            <person name="Reinhardt R."/>
            <person name="Rabus R."/>
        </authorList>
    </citation>
    <scope>NUCLEOTIDE SEQUENCE</scope>
    <source>
        <strain evidence="1">4be13</strain>
    </source>
</reference>
<organism evidence="1 2">
    <name type="scientific">Desulfonema magnum</name>
    <dbReference type="NCBI Taxonomy" id="45655"/>
    <lineage>
        <taxon>Bacteria</taxon>
        <taxon>Pseudomonadati</taxon>
        <taxon>Thermodesulfobacteriota</taxon>
        <taxon>Desulfobacteria</taxon>
        <taxon>Desulfobacterales</taxon>
        <taxon>Desulfococcaceae</taxon>
        <taxon>Desulfonema</taxon>
    </lineage>
</organism>
<dbReference type="Proteomes" id="UP000663722">
    <property type="component" value="Chromosome"/>
</dbReference>
<evidence type="ECO:0000313" key="2">
    <source>
        <dbReference type="Proteomes" id="UP000663722"/>
    </source>
</evidence>
<name>A0A975BGD2_9BACT</name>
<dbReference type="KEGG" id="dmm:dnm_007850"/>
<evidence type="ECO:0000313" key="1">
    <source>
        <dbReference type="EMBL" id="QTA84785.1"/>
    </source>
</evidence>
<accession>A0A975BGD2</accession>
<keyword evidence="2" id="KW-1185">Reference proteome</keyword>
<proteinExistence type="predicted"/>
<dbReference type="AlphaFoldDB" id="A0A975BGD2"/>